<dbReference type="Pfam" id="PF13432">
    <property type="entry name" value="TPR_16"/>
    <property type="match status" value="1"/>
</dbReference>
<name>A0AAW6JHR2_LIMRT</name>
<dbReference type="InterPro" id="IPR051012">
    <property type="entry name" value="CellSynth/LPSAsmb/PSIAsmb"/>
</dbReference>
<evidence type="ECO:0000313" key="4">
    <source>
        <dbReference type="EMBL" id="MCC4477358.1"/>
    </source>
</evidence>
<dbReference type="EMBL" id="JAJGWB010000114">
    <property type="protein sequence ID" value="MCC4477358.1"/>
    <property type="molecule type" value="Genomic_DNA"/>
</dbReference>
<evidence type="ECO:0000256" key="1">
    <source>
        <dbReference type="ARBA" id="ARBA00022737"/>
    </source>
</evidence>
<dbReference type="InterPro" id="IPR019734">
    <property type="entry name" value="TPR_rpt"/>
</dbReference>
<sequence length="421" mass="48730">MTYSEQMLDQLEAGKLKEAQNSFKLALINDDDDILFSLAEELYALGFLQQARTIYLKLLDCYPDEDELKTNLATIAIDEGHNDEALSYLAQIKPDSPAYVQSLLVAADLYQTEEEFEVTEEKLKEAYALAPDEPAVEFALGEFYFMVGQYSEAIQYYFQLIKNGYTDFAKVDIAGRLGICYAQSGQFKKALGYFNQVKPEYQTSDIRFQKGLTRLQLGDTEKAIKTLEDLINDDNQYASAYPELAKAYEKENKYQQALRVVQEGLSVDQYNEYLYSLAAEITSYLGDQKLMKKYLVKAHELAPENMTITLQYSNFLLHQHDDEANIKLLSPLVKEDETDPQLYWNLARSYQRTDQLELAGKYYEAALPAYSENPTFLKELINYYRETGETDKLMDELERYLRLVPTDTEMQDLYDQYEDYK</sequence>
<reference evidence="5" key="2">
    <citation type="submission" date="2023-02" db="EMBL/GenBank/DDBJ databases">
        <title>Complete genome sequence of Limosilactobacillus reuteri SRCM217616 isolated from Bos taurus feces.</title>
        <authorList>
            <person name="Yang H.-G."/>
            <person name="Kim J.-W."/>
            <person name="Ha G.-S."/>
            <person name="Yang H.-J."/>
            <person name="Jeong D.-Y."/>
        </authorList>
    </citation>
    <scope>NUCLEOTIDE SEQUENCE</scope>
    <source>
        <strain evidence="5">SRCM217616</strain>
    </source>
</reference>
<accession>A0AAW6JHR2</accession>
<dbReference type="InterPro" id="IPR011990">
    <property type="entry name" value="TPR-like_helical_dom_sf"/>
</dbReference>
<dbReference type="PROSITE" id="PS50005">
    <property type="entry name" value="TPR"/>
    <property type="match status" value="2"/>
</dbReference>
<evidence type="ECO:0000313" key="6">
    <source>
        <dbReference type="Proteomes" id="UP001217945"/>
    </source>
</evidence>
<keyword evidence="2 3" id="KW-0802">TPR repeat</keyword>
<organism evidence="5 6">
    <name type="scientific">Limosilactobacillus reuteri</name>
    <name type="common">Lactobacillus reuteri</name>
    <dbReference type="NCBI Taxonomy" id="1598"/>
    <lineage>
        <taxon>Bacteria</taxon>
        <taxon>Bacillati</taxon>
        <taxon>Bacillota</taxon>
        <taxon>Bacilli</taxon>
        <taxon>Lactobacillales</taxon>
        <taxon>Lactobacillaceae</taxon>
        <taxon>Limosilactobacillus</taxon>
    </lineage>
</organism>
<gene>
    <name evidence="4" type="ORF">LMB76_03880</name>
    <name evidence="5" type="ORF">PSQ53_09610</name>
</gene>
<dbReference type="Pfam" id="PF13181">
    <property type="entry name" value="TPR_8"/>
    <property type="match status" value="1"/>
</dbReference>
<dbReference type="SUPFAM" id="SSF48452">
    <property type="entry name" value="TPR-like"/>
    <property type="match status" value="2"/>
</dbReference>
<proteinExistence type="predicted"/>
<reference evidence="4" key="1">
    <citation type="submission" date="2021-10" db="EMBL/GenBank/DDBJ databases">
        <title>Evolutionary history and lifestyle of the vertebrate symbiont Limosilactobacillus reuteri.</title>
        <authorList>
            <person name="Zheng J."/>
            <person name="Li F."/>
            <person name="Gaenzle M."/>
            <person name="Walter J."/>
        </authorList>
    </citation>
    <scope>NUCLEOTIDE SEQUENCE</scope>
    <source>
        <strain evidence="4">GQ_1_3_1</strain>
    </source>
</reference>
<feature type="repeat" description="TPR" evidence="3">
    <location>
        <begin position="238"/>
        <end position="271"/>
    </location>
</feature>
<dbReference type="Gene3D" id="1.25.40.10">
    <property type="entry name" value="Tetratricopeptide repeat domain"/>
    <property type="match status" value="3"/>
</dbReference>
<evidence type="ECO:0000256" key="2">
    <source>
        <dbReference type="ARBA" id="ARBA00022803"/>
    </source>
</evidence>
<evidence type="ECO:0000256" key="3">
    <source>
        <dbReference type="PROSITE-ProRule" id="PRU00339"/>
    </source>
</evidence>
<dbReference type="RefSeq" id="WP_152717586.1">
    <property type="nucleotide sequence ID" value="NZ_JACIUX010000227.1"/>
</dbReference>
<dbReference type="Pfam" id="PF13174">
    <property type="entry name" value="TPR_6"/>
    <property type="match status" value="1"/>
</dbReference>
<comment type="caution">
    <text evidence="5">The sequence shown here is derived from an EMBL/GenBank/DDBJ whole genome shotgun (WGS) entry which is preliminary data.</text>
</comment>
<evidence type="ECO:0000313" key="5">
    <source>
        <dbReference type="EMBL" id="MDD1383160.1"/>
    </source>
</evidence>
<dbReference type="SMART" id="SM00028">
    <property type="entry name" value="TPR"/>
    <property type="match status" value="6"/>
</dbReference>
<dbReference type="EMBL" id="JAQTKT010000001">
    <property type="protein sequence ID" value="MDD1383160.1"/>
    <property type="molecule type" value="Genomic_DNA"/>
</dbReference>
<protein>
    <submittedName>
        <fullName evidence="5">Tetratricopeptide repeat protein</fullName>
    </submittedName>
</protein>
<dbReference type="PANTHER" id="PTHR45586:SF1">
    <property type="entry name" value="LIPOPOLYSACCHARIDE ASSEMBLY PROTEIN B"/>
    <property type="match status" value="1"/>
</dbReference>
<dbReference type="PANTHER" id="PTHR45586">
    <property type="entry name" value="TPR REPEAT-CONTAINING PROTEIN PA4667"/>
    <property type="match status" value="1"/>
</dbReference>
<dbReference type="AlphaFoldDB" id="A0AAW6JHR2"/>
<keyword evidence="1" id="KW-0677">Repeat</keyword>
<dbReference type="Proteomes" id="UP001198026">
    <property type="component" value="Unassembled WGS sequence"/>
</dbReference>
<dbReference type="Proteomes" id="UP001217945">
    <property type="component" value="Unassembled WGS sequence"/>
</dbReference>
<feature type="repeat" description="TPR" evidence="3">
    <location>
        <begin position="134"/>
        <end position="167"/>
    </location>
</feature>